<dbReference type="AlphaFoldDB" id="A0A822VBH5"/>
<dbReference type="EMBL" id="FCNL01000040">
    <property type="protein sequence ID" value="CVI24365.1"/>
    <property type="molecule type" value="Genomic_DNA"/>
</dbReference>
<gene>
    <name evidence="1" type="ORF">AGR4A_pAt10088</name>
</gene>
<proteinExistence type="predicted"/>
<organism evidence="1 2">
    <name type="scientific">Agrobacterium tumefaciens str. B6</name>
    <dbReference type="NCBI Taxonomy" id="1183423"/>
    <lineage>
        <taxon>Bacteria</taxon>
        <taxon>Pseudomonadati</taxon>
        <taxon>Pseudomonadota</taxon>
        <taxon>Alphaproteobacteria</taxon>
        <taxon>Hyphomicrobiales</taxon>
        <taxon>Rhizobiaceae</taxon>
        <taxon>Rhizobium/Agrobacterium group</taxon>
        <taxon>Agrobacterium</taxon>
        <taxon>Agrobacterium tumefaciens complex</taxon>
    </lineage>
</organism>
<reference evidence="1 2" key="1">
    <citation type="submission" date="2016-01" db="EMBL/GenBank/DDBJ databases">
        <authorList>
            <person name="Regsiter A."/>
            <person name="william w."/>
        </authorList>
    </citation>
    <scope>NUCLEOTIDE SEQUENCE [LARGE SCALE GENOMIC DNA]</scope>
    <source>
        <strain evidence="1 2">B6</strain>
    </source>
</reference>
<protein>
    <submittedName>
        <fullName evidence="1">Uncharacterized protein</fullName>
    </submittedName>
</protein>
<evidence type="ECO:0000313" key="2">
    <source>
        <dbReference type="Proteomes" id="UP000192074"/>
    </source>
</evidence>
<dbReference type="Proteomes" id="UP000192074">
    <property type="component" value="Unassembled WGS sequence"/>
</dbReference>
<evidence type="ECO:0000313" key="1">
    <source>
        <dbReference type="EMBL" id="CVI24365.1"/>
    </source>
</evidence>
<name>A0A822VBH5_AGRTU</name>
<sequence length="58" mass="6249">MLATVSCLVKNSALCRRRPKEGRLAGALTRQDNQNFGADIRAFGPAMENLSPCANGTR</sequence>
<comment type="caution">
    <text evidence="1">The sequence shown here is derived from an EMBL/GenBank/DDBJ whole genome shotgun (WGS) entry which is preliminary data.</text>
</comment>
<accession>A0A822VBH5</accession>